<proteinExistence type="predicted"/>
<dbReference type="PANTHER" id="PTHR35813">
    <property type="entry name" value="INNER MEMBRANE PROTEIN YBAN"/>
    <property type="match status" value="1"/>
</dbReference>
<keyword evidence="1 2" id="KW-0472">Membrane</keyword>
<dbReference type="RefSeq" id="WP_017053075.1">
    <property type="nucleotide sequence ID" value="NZ_AJYW02000280.1"/>
</dbReference>
<dbReference type="PANTHER" id="PTHR35813:SF1">
    <property type="entry name" value="INNER MEMBRANE PROTEIN YBAN"/>
    <property type="match status" value="1"/>
</dbReference>
<dbReference type="PIRSF" id="PIRSF016789">
    <property type="entry name" value="DUF454"/>
    <property type="match status" value="1"/>
</dbReference>
<name>A0A1E5CQ04_9VIBR</name>
<evidence type="ECO:0000313" key="3">
    <source>
        <dbReference type="EMBL" id="OEE71978.1"/>
    </source>
</evidence>
<feature type="transmembrane region" description="Helical" evidence="2">
    <location>
        <begin position="70"/>
        <end position="88"/>
    </location>
</feature>
<comment type="subcellular location">
    <subcellularLocation>
        <location evidence="1">Cell inner membrane</location>
        <topology evidence="1">Multi-pass membrane protein</topology>
    </subcellularLocation>
</comment>
<dbReference type="GO" id="GO:0005886">
    <property type="term" value="C:plasma membrane"/>
    <property type="evidence" value="ECO:0007669"/>
    <property type="project" value="UniProtKB-SubCell"/>
</dbReference>
<keyword evidence="2" id="KW-0812">Transmembrane</keyword>
<gene>
    <name evidence="3" type="ORF">A130_07540</name>
</gene>
<dbReference type="EMBL" id="AJYW02000280">
    <property type="protein sequence ID" value="OEE71978.1"/>
    <property type="molecule type" value="Genomic_DNA"/>
</dbReference>
<feature type="transmembrane region" description="Helical" evidence="2">
    <location>
        <begin position="94"/>
        <end position="110"/>
    </location>
</feature>
<evidence type="ECO:0000313" key="4">
    <source>
        <dbReference type="Proteomes" id="UP000094165"/>
    </source>
</evidence>
<organism evidence="3 4">
    <name type="scientific">Vibrio genomosp. F6 str. FF-238</name>
    <dbReference type="NCBI Taxonomy" id="1191298"/>
    <lineage>
        <taxon>Bacteria</taxon>
        <taxon>Pseudomonadati</taxon>
        <taxon>Pseudomonadota</taxon>
        <taxon>Gammaproteobacteria</taxon>
        <taxon>Vibrionales</taxon>
        <taxon>Vibrionaceae</taxon>
        <taxon>Vibrio</taxon>
    </lineage>
</organism>
<evidence type="ECO:0000256" key="2">
    <source>
        <dbReference type="SAM" id="Phobius"/>
    </source>
</evidence>
<comment type="caution">
    <text evidence="3">The sequence shown here is derived from an EMBL/GenBank/DDBJ whole genome shotgun (WGS) entry which is preliminary data.</text>
</comment>
<evidence type="ECO:0000256" key="1">
    <source>
        <dbReference type="PIRNR" id="PIRNR016789"/>
    </source>
</evidence>
<dbReference type="Pfam" id="PF04304">
    <property type="entry name" value="DUF454"/>
    <property type="match status" value="1"/>
</dbReference>
<accession>A0A1E5CQ04</accession>
<keyword evidence="1" id="KW-0997">Cell inner membrane</keyword>
<dbReference type="InterPro" id="IPR007401">
    <property type="entry name" value="DUF454"/>
</dbReference>
<feature type="transmembrane region" description="Helical" evidence="2">
    <location>
        <begin position="6"/>
        <end position="33"/>
    </location>
</feature>
<protein>
    <recommendedName>
        <fullName evidence="1">Inner membrane protein</fullName>
    </recommendedName>
</protein>
<keyword evidence="1" id="KW-1003">Cell membrane</keyword>
<dbReference type="Proteomes" id="UP000094165">
    <property type="component" value="Unassembled WGS sequence"/>
</dbReference>
<dbReference type="AlphaFoldDB" id="A0A1E5CQ04"/>
<reference evidence="3 4" key="1">
    <citation type="journal article" date="2012" name="Science">
        <title>Ecological populations of bacteria act as socially cohesive units of antibiotic production and resistance.</title>
        <authorList>
            <person name="Cordero O.X."/>
            <person name="Wildschutte H."/>
            <person name="Kirkup B."/>
            <person name="Proehl S."/>
            <person name="Ngo L."/>
            <person name="Hussain F."/>
            <person name="Le Roux F."/>
            <person name="Mincer T."/>
            <person name="Polz M.F."/>
        </authorList>
    </citation>
    <scope>NUCLEOTIDE SEQUENCE [LARGE SCALE GENOMIC DNA]</scope>
    <source>
        <strain evidence="3 4">FF-238</strain>
    </source>
</reference>
<keyword evidence="4" id="KW-1185">Reference proteome</keyword>
<sequence>MIGGLSLLLGIVGIVLPLLPTTPFLLLSSACFVRSSPRFHHWLHTQKTLGPILENWQRNGAVTSKVKMRGLVLILLSFSFSIFIAPILWVKFTLIAMLVVLITWFVRIPVHEPVANRQENH</sequence>
<keyword evidence="2" id="KW-1133">Transmembrane helix</keyword>